<sequence>MTEFIYLLKEGIFTDSKLPSPFMDILETLKQFDALTTKKQRYILKKSYCIGKIELTKEGYGFITPLPKIHNQPDWLIEKKLLKNANKGDIALAQILTKKSHKKTKAKVLTILESKEQNVIAYLEKYQLNCIAISIPNEISYKIKAPQKSLKTLPKGTLLKLNPKNGEILEILGTLDDPNIDEILSLNLYQRQESFSLQAEIQAQNTKEVKIKDFKERINLTHLPFCTIDPKNAKDHDDAIFYDSTSSLLYIAIADVSHYVTPNSPLDIEAKNRSFSIYFPHKSIPMLPPALSENLCSLREGKVRLAMTFKMRLHKRTKAILHTELLHALIKVKQKLNYEEVDEFLQTKQSSVIKHPLKPMLLELNALAQTLRKKRLQIGFDFLGDSLELELDKNTELKSASLKFQTLSHQLVEECMLLANIQSAKMLQQKASNKDSTLGIYRIHPKPKPQNIKALFLELKMLGLWKHNAAPKTIESFHKAILEVQKLSKKAKLAIEADKLVIKSMEQASYTSHNIGHFGLGFDAYSHFTSPIRRYSDLLLHRILKEKITLTQMPNSKESLPILCEDLSQKEREVTKIEQDFQDRKFARYLFKHIGQSYEGIIHSQNNQNPIVALSSYPLIGARVISLKSCGTKYQRVRIQILEVNLATAKIYGKIIEYFNEDNKQLLNYFSQKTQKKPSKLKAKQKAKQFIKNIKTRKRK</sequence>
<evidence type="ECO:0000256" key="1">
    <source>
        <dbReference type="ARBA" id="ARBA00022839"/>
    </source>
</evidence>
<evidence type="ECO:0000313" key="3">
    <source>
        <dbReference type="EMBL" id="TLE15584.1"/>
    </source>
</evidence>
<dbReference type="Pfam" id="PF24190">
    <property type="entry name" value="OB_RNR_2nd"/>
    <property type="match status" value="1"/>
</dbReference>
<evidence type="ECO:0000259" key="2">
    <source>
        <dbReference type="SMART" id="SM00955"/>
    </source>
</evidence>
<dbReference type="SUPFAM" id="SSF50249">
    <property type="entry name" value="Nucleic acid-binding proteins"/>
    <property type="match status" value="2"/>
</dbReference>
<dbReference type="GO" id="GO:0006402">
    <property type="term" value="P:mRNA catabolic process"/>
    <property type="evidence" value="ECO:0007669"/>
    <property type="project" value="TreeGrafter"/>
</dbReference>
<dbReference type="InterPro" id="IPR050180">
    <property type="entry name" value="RNR_Ribonuclease"/>
</dbReference>
<keyword evidence="4" id="KW-1185">Reference proteome</keyword>
<feature type="domain" description="RNB" evidence="2">
    <location>
        <begin position="217"/>
        <end position="550"/>
    </location>
</feature>
<accession>A0A4U8UFI4</accession>
<gene>
    <name evidence="3" type="ORF">LS72_006490</name>
</gene>
<evidence type="ECO:0000313" key="4">
    <source>
        <dbReference type="Proteomes" id="UP000029920"/>
    </source>
</evidence>
<dbReference type="InterPro" id="IPR012340">
    <property type="entry name" value="NA-bd_OB-fold"/>
</dbReference>
<dbReference type="InterPro" id="IPR054561">
    <property type="entry name" value="RNR_OB1_N"/>
</dbReference>
<dbReference type="GO" id="GO:0003723">
    <property type="term" value="F:RNA binding"/>
    <property type="evidence" value="ECO:0007669"/>
    <property type="project" value="InterPro"/>
</dbReference>
<keyword evidence="1" id="KW-0269">Exonuclease</keyword>
<dbReference type="AlphaFoldDB" id="A0A4U8UFI4"/>
<dbReference type="Pfam" id="PF00773">
    <property type="entry name" value="RNB"/>
    <property type="match status" value="1"/>
</dbReference>
<dbReference type="GO" id="GO:0004527">
    <property type="term" value="F:exonuclease activity"/>
    <property type="evidence" value="ECO:0007669"/>
    <property type="project" value="UniProtKB-KW"/>
</dbReference>
<dbReference type="PROSITE" id="PS01175">
    <property type="entry name" value="RIBONUCLEASE_II"/>
    <property type="match status" value="1"/>
</dbReference>
<dbReference type="InterPro" id="IPR001900">
    <property type="entry name" value="RNase_II/R"/>
</dbReference>
<organism evidence="3 4">
    <name type="scientific">Helicobacter apodemus</name>
    <dbReference type="NCBI Taxonomy" id="135569"/>
    <lineage>
        <taxon>Bacteria</taxon>
        <taxon>Pseudomonadati</taxon>
        <taxon>Campylobacterota</taxon>
        <taxon>Epsilonproteobacteria</taxon>
        <taxon>Campylobacterales</taxon>
        <taxon>Helicobacteraceae</taxon>
        <taxon>Helicobacter</taxon>
    </lineage>
</organism>
<proteinExistence type="predicted"/>
<dbReference type="GO" id="GO:0005829">
    <property type="term" value="C:cytosol"/>
    <property type="evidence" value="ECO:0007669"/>
    <property type="project" value="TreeGrafter"/>
</dbReference>
<dbReference type="EMBL" id="JRPC02000015">
    <property type="protein sequence ID" value="TLE15584.1"/>
    <property type="molecule type" value="Genomic_DNA"/>
</dbReference>
<dbReference type="Gene3D" id="2.40.50.140">
    <property type="entry name" value="Nucleic acid-binding proteins"/>
    <property type="match status" value="1"/>
</dbReference>
<dbReference type="InterPro" id="IPR022966">
    <property type="entry name" value="RNase_II/R_CS"/>
</dbReference>
<keyword evidence="1" id="KW-0540">Nuclease</keyword>
<dbReference type="PANTHER" id="PTHR23355">
    <property type="entry name" value="RIBONUCLEASE"/>
    <property type="match status" value="1"/>
</dbReference>
<keyword evidence="1" id="KW-0378">Hydrolase</keyword>
<dbReference type="GO" id="GO:0004540">
    <property type="term" value="F:RNA nuclease activity"/>
    <property type="evidence" value="ECO:0007669"/>
    <property type="project" value="InterPro"/>
</dbReference>
<dbReference type="SMART" id="SM00955">
    <property type="entry name" value="RNB"/>
    <property type="match status" value="1"/>
</dbReference>
<dbReference type="InterPro" id="IPR057293">
    <property type="entry name" value="RNR_OB2"/>
</dbReference>
<dbReference type="RefSeq" id="WP_034553755.1">
    <property type="nucleotide sequence ID" value="NZ_JRPC02000015.1"/>
</dbReference>
<dbReference type="PANTHER" id="PTHR23355:SF9">
    <property type="entry name" value="DIS3-LIKE EXONUCLEASE 2"/>
    <property type="match status" value="1"/>
</dbReference>
<dbReference type="Proteomes" id="UP000029920">
    <property type="component" value="Unassembled WGS sequence"/>
</dbReference>
<protein>
    <submittedName>
        <fullName evidence="3">RNB domain-containing ribonuclease</fullName>
    </submittedName>
</protein>
<comment type="caution">
    <text evidence="3">The sequence shown here is derived from an EMBL/GenBank/DDBJ whole genome shotgun (WGS) entry which is preliminary data.</text>
</comment>
<reference evidence="3 4" key="1">
    <citation type="journal article" date="2014" name="Genome Announc.">
        <title>Draft genome sequences of eight enterohepatic helicobacter species isolated from both laboratory and wild rodents.</title>
        <authorList>
            <person name="Sheh A."/>
            <person name="Shen Z."/>
            <person name="Fox J.G."/>
        </authorList>
    </citation>
    <scope>NUCLEOTIDE SEQUENCE [LARGE SCALE GENOMIC DNA]</scope>
    <source>
        <strain evidence="3 4">MIT-03-7007</strain>
    </source>
</reference>
<name>A0A4U8UFI4_9HELI</name>
<dbReference type="Pfam" id="PF22896">
    <property type="entry name" value="OB_RNR_1st"/>
    <property type="match status" value="1"/>
</dbReference>